<evidence type="ECO:0000256" key="3">
    <source>
        <dbReference type="SAM" id="Coils"/>
    </source>
</evidence>
<protein>
    <recommendedName>
        <fullName evidence="6">Rop-like family nitrogen fixation protein</fullName>
    </recommendedName>
</protein>
<accession>A0A844B603</accession>
<proteinExistence type="inferred from homology"/>
<reference evidence="4 5" key="1">
    <citation type="submission" date="2019-11" db="EMBL/GenBank/DDBJ databases">
        <title>Draft Whole-Genome sequence of the marine photosynthetic bacterium Rhodovulum strictum DSM 11289.</title>
        <authorList>
            <person name="Kyndt J.A."/>
            <person name="Meyer T.E."/>
        </authorList>
    </citation>
    <scope>NUCLEOTIDE SEQUENCE [LARGE SCALE GENOMIC DNA]</scope>
    <source>
        <strain evidence="4 5">DSM 11289</strain>
    </source>
</reference>
<comment type="caution">
    <text evidence="4">The sequence shown here is derived from an EMBL/GenBank/DDBJ whole genome shotgun (WGS) entry which is preliminary data.</text>
</comment>
<evidence type="ECO:0008006" key="6">
    <source>
        <dbReference type="Google" id="ProtNLM"/>
    </source>
</evidence>
<evidence type="ECO:0000256" key="2">
    <source>
        <dbReference type="ARBA" id="ARBA00044954"/>
    </source>
</evidence>
<dbReference type="EMBL" id="WJPO01000020">
    <property type="protein sequence ID" value="MRH21806.1"/>
    <property type="molecule type" value="Genomic_DNA"/>
</dbReference>
<dbReference type="AlphaFoldDB" id="A0A844B603"/>
<gene>
    <name evidence="4" type="ORF">GH815_12445</name>
</gene>
<dbReference type="InterPro" id="IPR029012">
    <property type="entry name" value="Helix_hairpin_bin_sf"/>
</dbReference>
<feature type="coiled-coil region" evidence="3">
    <location>
        <begin position="3"/>
        <end position="69"/>
    </location>
</feature>
<dbReference type="Gene3D" id="1.10.287.660">
    <property type="entry name" value="Helix hairpin bin"/>
    <property type="match status" value="1"/>
</dbReference>
<evidence type="ECO:0000256" key="1">
    <source>
        <dbReference type="ARBA" id="ARBA00023231"/>
    </source>
</evidence>
<dbReference type="Proteomes" id="UP000466730">
    <property type="component" value="Unassembled WGS sequence"/>
</dbReference>
<keyword evidence="1" id="KW-0535">Nitrogen fixation</keyword>
<dbReference type="OrthoDB" id="3216579at2"/>
<dbReference type="Pfam" id="PF05082">
    <property type="entry name" value="Rop-like"/>
    <property type="match status" value="1"/>
</dbReference>
<sequence>MSLEDLEARVRKLSMRATDAKMNLHDLAEELPVDWEKIPTVAAETHEIFRDLNAARQALKAAKKAAEEA</sequence>
<comment type="similarity">
    <text evidence="2">Belongs to the UPF0437 family.</text>
</comment>
<dbReference type="InterPro" id="IPR007774">
    <property type="entry name" value="Put_N_fixation"/>
</dbReference>
<dbReference type="PIRSF" id="PIRSF037676">
    <property type="entry name" value="DUF683"/>
    <property type="match status" value="1"/>
</dbReference>
<name>A0A844B603_9RHOB</name>
<keyword evidence="3" id="KW-0175">Coiled coil</keyword>
<organism evidence="4 5">
    <name type="scientific">Rhodovulum strictum</name>
    <dbReference type="NCBI Taxonomy" id="58314"/>
    <lineage>
        <taxon>Bacteria</taxon>
        <taxon>Pseudomonadati</taxon>
        <taxon>Pseudomonadota</taxon>
        <taxon>Alphaproteobacteria</taxon>
        <taxon>Rhodobacterales</taxon>
        <taxon>Paracoccaceae</taxon>
        <taxon>Rhodovulum</taxon>
    </lineage>
</organism>
<evidence type="ECO:0000313" key="4">
    <source>
        <dbReference type="EMBL" id="MRH21806.1"/>
    </source>
</evidence>
<evidence type="ECO:0000313" key="5">
    <source>
        <dbReference type="Proteomes" id="UP000466730"/>
    </source>
</evidence>
<keyword evidence="5" id="KW-1185">Reference proteome</keyword>
<dbReference type="RefSeq" id="WP_153749103.1">
    <property type="nucleotide sequence ID" value="NZ_BAAADI010000006.1"/>
</dbReference>